<evidence type="ECO:0000256" key="4">
    <source>
        <dbReference type="ARBA" id="ARBA00022679"/>
    </source>
</evidence>
<dbReference type="GO" id="GO:0005886">
    <property type="term" value="C:plasma membrane"/>
    <property type="evidence" value="ECO:0007669"/>
    <property type="project" value="UniProtKB-SubCell"/>
</dbReference>
<evidence type="ECO:0000256" key="2">
    <source>
        <dbReference type="ARBA" id="ARBA00022519"/>
    </source>
</evidence>
<keyword evidence="14" id="KW-1185">Reference proteome</keyword>
<keyword evidence="9 11" id="KW-0472">Membrane</keyword>
<dbReference type="PANTHER" id="PTHR30400">
    <property type="entry name" value="MONOFUNCTIONAL BIOSYNTHETIC PEPTIDOGLYCAN TRANSGLYCOSYLASE"/>
    <property type="match status" value="1"/>
</dbReference>
<comment type="function">
    <text evidence="11">Peptidoglycan polymerase that catalyzes glycan chain elongation from lipid-linked precursors.</text>
</comment>
<evidence type="ECO:0000256" key="8">
    <source>
        <dbReference type="ARBA" id="ARBA00022989"/>
    </source>
</evidence>
<dbReference type="Gene3D" id="1.10.3810.10">
    <property type="entry name" value="Biosynthetic peptidoglycan transglycosylase-like"/>
    <property type="match status" value="1"/>
</dbReference>
<dbReference type="InterPro" id="IPR011812">
    <property type="entry name" value="Pep_trsgly"/>
</dbReference>
<dbReference type="PANTHER" id="PTHR30400:SF0">
    <property type="entry name" value="BIOSYNTHETIC PEPTIDOGLYCAN TRANSGLYCOSYLASE"/>
    <property type="match status" value="1"/>
</dbReference>
<dbReference type="Pfam" id="PF00912">
    <property type="entry name" value="Transgly"/>
    <property type="match status" value="2"/>
</dbReference>
<evidence type="ECO:0000256" key="3">
    <source>
        <dbReference type="ARBA" id="ARBA00022676"/>
    </source>
</evidence>
<dbReference type="EC" id="2.4.99.28" evidence="11"/>
<keyword evidence="1 11" id="KW-1003">Cell membrane</keyword>
<name>A0A4R6QLW5_9BURK</name>
<keyword evidence="4 11" id="KW-0808">Transferase</keyword>
<comment type="similarity">
    <text evidence="11">Belongs to the glycosyltransferase 51 family.</text>
</comment>
<evidence type="ECO:0000256" key="6">
    <source>
        <dbReference type="ARBA" id="ARBA00022960"/>
    </source>
</evidence>
<protein>
    <recommendedName>
        <fullName evidence="11">Biosynthetic peptidoglycan transglycosylase</fullName>
        <ecNumber evidence="11">2.4.99.28</ecNumber>
    </recommendedName>
    <alternativeName>
        <fullName evidence="11">Glycan polymerase</fullName>
    </alternativeName>
    <alternativeName>
        <fullName evidence="11">Peptidoglycan glycosyltransferase MtgA</fullName>
        <shortName evidence="11">PGT</shortName>
    </alternativeName>
</protein>
<sequence>MNAALRHAGRLLALLVLSLFALQLYFLLRIALMVVVDPQSTTFQRSEAWRLLTEKHYIAWSQQWVDDAALSKNLKRAVIASEDAGFTDHGGVDWDAIEKAWERNQREETRLEKLKPKPKAGTAIEKPKPAPKVVGGSTITQQLAKNLFLGSERSLARKGQEFVITLMLEAVLSKQRILEIYLNSVEWGEGVFGAQAAARHYFRIDAARLSANQAARLAVMLPAPKRFEKRPNTGYVLGRAGTIEARMGAIELP</sequence>
<evidence type="ECO:0000256" key="10">
    <source>
        <dbReference type="ARBA" id="ARBA00023316"/>
    </source>
</evidence>
<dbReference type="FunCoup" id="A0A4R6QLW5">
    <property type="interactions" value="201"/>
</dbReference>
<dbReference type="SUPFAM" id="SSF53955">
    <property type="entry name" value="Lysozyme-like"/>
    <property type="match status" value="1"/>
</dbReference>
<dbReference type="GO" id="GO:0071555">
    <property type="term" value="P:cell wall organization"/>
    <property type="evidence" value="ECO:0007669"/>
    <property type="project" value="UniProtKB-KW"/>
</dbReference>
<dbReference type="GO" id="GO:0008955">
    <property type="term" value="F:peptidoglycan glycosyltransferase activity"/>
    <property type="evidence" value="ECO:0007669"/>
    <property type="project" value="UniProtKB-UniRule"/>
</dbReference>
<accession>A0A4R6QLW5</accession>
<evidence type="ECO:0000256" key="11">
    <source>
        <dbReference type="HAMAP-Rule" id="MF_00766"/>
    </source>
</evidence>
<evidence type="ECO:0000256" key="9">
    <source>
        <dbReference type="ARBA" id="ARBA00023136"/>
    </source>
</evidence>
<dbReference type="GO" id="GO:0008360">
    <property type="term" value="P:regulation of cell shape"/>
    <property type="evidence" value="ECO:0007669"/>
    <property type="project" value="UniProtKB-KW"/>
</dbReference>
<evidence type="ECO:0000256" key="1">
    <source>
        <dbReference type="ARBA" id="ARBA00022475"/>
    </source>
</evidence>
<keyword evidence="7 11" id="KW-0573">Peptidoglycan synthesis</keyword>
<gene>
    <name evidence="11" type="primary">mtgA</name>
    <name evidence="13" type="ORF">DES47_103274</name>
</gene>
<dbReference type="GO" id="GO:0009252">
    <property type="term" value="P:peptidoglycan biosynthetic process"/>
    <property type="evidence" value="ECO:0007669"/>
    <property type="project" value="UniProtKB-UniRule"/>
</dbReference>
<dbReference type="HAMAP" id="MF_00766">
    <property type="entry name" value="PGT_MtgA"/>
    <property type="match status" value="1"/>
</dbReference>
<dbReference type="GO" id="GO:0016763">
    <property type="term" value="F:pentosyltransferase activity"/>
    <property type="evidence" value="ECO:0007669"/>
    <property type="project" value="InterPro"/>
</dbReference>
<organism evidence="13 14">
    <name type="scientific">Roseateles toxinivorans</name>
    <dbReference type="NCBI Taxonomy" id="270368"/>
    <lineage>
        <taxon>Bacteria</taxon>
        <taxon>Pseudomonadati</taxon>
        <taxon>Pseudomonadota</taxon>
        <taxon>Betaproteobacteria</taxon>
        <taxon>Burkholderiales</taxon>
        <taxon>Sphaerotilaceae</taxon>
        <taxon>Roseateles</taxon>
    </lineage>
</organism>
<comment type="subcellular location">
    <subcellularLocation>
        <location evidence="11">Cell inner membrane</location>
        <topology evidence="11">Single-pass membrane protein</topology>
    </subcellularLocation>
</comment>
<comment type="pathway">
    <text evidence="11">Cell wall biogenesis; peptidoglycan biosynthesis.</text>
</comment>
<dbReference type="InterPro" id="IPR036950">
    <property type="entry name" value="PBP_transglycosylase"/>
</dbReference>
<dbReference type="Proteomes" id="UP000295361">
    <property type="component" value="Unassembled WGS sequence"/>
</dbReference>
<feature type="domain" description="Glycosyl transferase family 51" evidence="12">
    <location>
        <begin position="132"/>
        <end position="247"/>
    </location>
</feature>
<evidence type="ECO:0000256" key="5">
    <source>
        <dbReference type="ARBA" id="ARBA00022692"/>
    </source>
</evidence>
<comment type="caution">
    <text evidence="13">The sequence shown here is derived from an EMBL/GenBank/DDBJ whole genome shotgun (WGS) entry which is preliminary data.</text>
</comment>
<dbReference type="UniPathway" id="UPA00219"/>
<evidence type="ECO:0000259" key="12">
    <source>
        <dbReference type="Pfam" id="PF00912"/>
    </source>
</evidence>
<dbReference type="InterPro" id="IPR023346">
    <property type="entry name" value="Lysozyme-like_dom_sf"/>
</dbReference>
<evidence type="ECO:0000313" key="13">
    <source>
        <dbReference type="EMBL" id="TDP71293.1"/>
    </source>
</evidence>
<keyword evidence="10 11" id="KW-0961">Cell wall biogenesis/degradation</keyword>
<dbReference type="InParanoid" id="A0A4R6QLW5"/>
<keyword evidence="3 11" id="KW-0328">Glycosyltransferase</keyword>
<dbReference type="OrthoDB" id="9766909at2"/>
<dbReference type="InterPro" id="IPR001264">
    <property type="entry name" value="Glyco_trans_51"/>
</dbReference>
<keyword evidence="6 11" id="KW-0133">Cell shape</keyword>
<dbReference type="RefSeq" id="WP_133701078.1">
    <property type="nucleotide sequence ID" value="NZ_SNXS01000003.1"/>
</dbReference>
<keyword evidence="8 11" id="KW-1133">Transmembrane helix</keyword>
<feature type="domain" description="Glycosyl transferase family 51" evidence="12">
    <location>
        <begin position="61"/>
        <end position="108"/>
    </location>
</feature>
<proteinExistence type="inferred from homology"/>
<evidence type="ECO:0000313" key="14">
    <source>
        <dbReference type="Proteomes" id="UP000295361"/>
    </source>
</evidence>
<dbReference type="GO" id="GO:0009274">
    <property type="term" value="C:peptidoglycan-based cell wall"/>
    <property type="evidence" value="ECO:0007669"/>
    <property type="project" value="InterPro"/>
</dbReference>
<dbReference type="EMBL" id="SNXS01000003">
    <property type="protein sequence ID" value="TDP71293.1"/>
    <property type="molecule type" value="Genomic_DNA"/>
</dbReference>
<dbReference type="AlphaFoldDB" id="A0A4R6QLW5"/>
<comment type="catalytic activity">
    <reaction evidence="11">
        <text>[GlcNAc-(1-&gt;4)-Mur2Ac(oyl-L-Ala-gamma-D-Glu-L-Lys-D-Ala-D-Ala)](n)-di-trans,octa-cis-undecaprenyl diphosphate + beta-D-GlcNAc-(1-&gt;4)-Mur2Ac(oyl-L-Ala-gamma-D-Glu-L-Lys-D-Ala-D-Ala)-di-trans,octa-cis-undecaprenyl diphosphate = [GlcNAc-(1-&gt;4)-Mur2Ac(oyl-L-Ala-gamma-D-Glu-L-Lys-D-Ala-D-Ala)](n+1)-di-trans,octa-cis-undecaprenyl diphosphate + di-trans,octa-cis-undecaprenyl diphosphate + H(+)</text>
        <dbReference type="Rhea" id="RHEA:23708"/>
        <dbReference type="Rhea" id="RHEA-COMP:9602"/>
        <dbReference type="Rhea" id="RHEA-COMP:9603"/>
        <dbReference type="ChEBI" id="CHEBI:15378"/>
        <dbReference type="ChEBI" id="CHEBI:58405"/>
        <dbReference type="ChEBI" id="CHEBI:60033"/>
        <dbReference type="ChEBI" id="CHEBI:78435"/>
        <dbReference type="EC" id="2.4.99.28"/>
    </reaction>
</comment>
<feature type="transmembrane region" description="Helical" evidence="11">
    <location>
        <begin position="12"/>
        <end position="36"/>
    </location>
</feature>
<evidence type="ECO:0000256" key="7">
    <source>
        <dbReference type="ARBA" id="ARBA00022984"/>
    </source>
</evidence>
<keyword evidence="5 11" id="KW-0812">Transmembrane</keyword>
<reference evidence="13 14" key="1">
    <citation type="submission" date="2019-03" db="EMBL/GenBank/DDBJ databases">
        <title>Genomic Encyclopedia of Type Strains, Phase IV (KMG-IV): sequencing the most valuable type-strain genomes for metagenomic binning, comparative biology and taxonomic classification.</title>
        <authorList>
            <person name="Goeker M."/>
        </authorList>
    </citation>
    <scope>NUCLEOTIDE SEQUENCE [LARGE SCALE GENOMIC DNA]</scope>
    <source>
        <strain evidence="13 14">DSM 16998</strain>
    </source>
</reference>
<keyword evidence="2 11" id="KW-0997">Cell inner membrane</keyword>